<evidence type="ECO:0000256" key="6">
    <source>
        <dbReference type="SAM" id="Phobius"/>
    </source>
</evidence>
<keyword evidence="3 6" id="KW-0812">Transmembrane</keyword>
<dbReference type="Pfam" id="PF12679">
    <property type="entry name" value="ABC2_membrane_2"/>
    <property type="match status" value="1"/>
</dbReference>
<organism evidence="7 8">
    <name type="scientific">Methylophaga lonarensis MPL</name>
    <dbReference type="NCBI Taxonomy" id="1286106"/>
    <lineage>
        <taxon>Bacteria</taxon>
        <taxon>Pseudomonadati</taxon>
        <taxon>Pseudomonadota</taxon>
        <taxon>Gammaproteobacteria</taxon>
        <taxon>Thiotrichales</taxon>
        <taxon>Piscirickettsiaceae</taxon>
        <taxon>Methylophaga</taxon>
    </lineage>
</organism>
<comment type="subcellular location">
    <subcellularLocation>
        <location evidence="1">Cell membrane</location>
        <topology evidence="1">Multi-pass membrane protein</topology>
    </subcellularLocation>
</comment>
<feature type="transmembrane region" description="Helical" evidence="6">
    <location>
        <begin position="140"/>
        <end position="164"/>
    </location>
</feature>
<dbReference type="GO" id="GO:0005886">
    <property type="term" value="C:plasma membrane"/>
    <property type="evidence" value="ECO:0007669"/>
    <property type="project" value="UniProtKB-SubCell"/>
</dbReference>
<evidence type="ECO:0000313" key="8">
    <source>
        <dbReference type="Proteomes" id="UP000012019"/>
    </source>
</evidence>
<dbReference type="PATRIC" id="fig|1286106.3.peg.1292"/>
<evidence type="ECO:0000256" key="2">
    <source>
        <dbReference type="ARBA" id="ARBA00022475"/>
    </source>
</evidence>
<dbReference type="GO" id="GO:0140359">
    <property type="term" value="F:ABC-type transporter activity"/>
    <property type="evidence" value="ECO:0007669"/>
    <property type="project" value="InterPro"/>
</dbReference>
<evidence type="ECO:0000256" key="4">
    <source>
        <dbReference type="ARBA" id="ARBA00022989"/>
    </source>
</evidence>
<evidence type="ECO:0000256" key="1">
    <source>
        <dbReference type="ARBA" id="ARBA00004651"/>
    </source>
</evidence>
<dbReference type="eggNOG" id="COG1277">
    <property type="taxonomic scope" value="Bacteria"/>
</dbReference>
<dbReference type="AlphaFoldDB" id="M7NWS4"/>
<keyword evidence="8" id="KW-1185">Reference proteome</keyword>
<comment type="caution">
    <text evidence="7">The sequence shown here is derived from an EMBL/GenBank/DDBJ whole genome shotgun (WGS) entry which is preliminary data.</text>
</comment>
<dbReference type="EMBL" id="APHR01000031">
    <property type="protein sequence ID" value="EMR13213.1"/>
    <property type="molecule type" value="Genomic_DNA"/>
</dbReference>
<reference evidence="7 8" key="1">
    <citation type="journal article" date="2013" name="Genome Announc.">
        <title>Draft Genome Sequence of Methylophaga lonarensis MPLT, a Haloalkaliphilic (Non-Methane-Utilizing) Methylotroph.</title>
        <authorList>
            <person name="Shetty S.A."/>
            <person name="Marathe N.P."/>
            <person name="Munot H."/>
            <person name="Antony C.P."/>
            <person name="Dhotre D.P."/>
            <person name="Murrell J.C."/>
            <person name="Shouche Y.S."/>
        </authorList>
    </citation>
    <scope>NUCLEOTIDE SEQUENCE [LARGE SCALE GENOMIC DNA]</scope>
    <source>
        <strain evidence="7 8">MPL</strain>
    </source>
</reference>
<name>M7NWS4_9GAMM</name>
<dbReference type="OrthoDB" id="9794512at2"/>
<dbReference type="InterPro" id="IPR051449">
    <property type="entry name" value="ABC-2_transporter_component"/>
</dbReference>
<feature type="transmembrane region" description="Helical" evidence="6">
    <location>
        <begin position="60"/>
        <end position="80"/>
    </location>
</feature>
<evidence type="ECO:0000256" key="3">
    <source>
        <dbReference type="ARBA" id="ARBA00022692"/>
    </source>
</evidence>
<feature type="transmembrane region" description="Helical" evidence="6">
    <location>
        <begin position="101"/>
        <end position="128"/>
    </location>
</feature>
<gene>
    <name evidence="7" type="ORF">MPL1_06420</name>
</gene>
<accession>M7NWS4</accession>
<keyword evidence="5 6" id="KW-0472">Membrane</keyword>
<dbReference type="RefSeq" id="WP_009726282.1">
    <property type="nucleotide sequence ID" value="NZ_APHR01000031.1"/>
</dbReference>
<evidence type="ECO:0000313" key="7">
    <source>
        <dbReference type="EMBL" id="EMR13213.1"/>
    </source>
</evidence>
<dbReference type="STRING" id="1286106.MPL1_06420"/>
<feature type="transmembrane region" description="Helical" evidence="6">
    <location>
        <begin position="12"/>
        <end position="34"/>
    </location>
</feature>
<dbReference type="PANTHER" id="PTHR30294:SF29">
    <property type="entry name" value="MULTIDRUG ABC TRANSPORTER PERMEASE YBHS-RELATED"/>
    <property type="match status" value="1"/>
</dbReference>
<dbReference type="Proteomes" id="UP000012019">
    <property type="component" value="Unassembled WGS sequence"/>
</dbReference>
<evidence type="ECO:0000256" key="5">
    <source>
        <dbReference type="ARBA" id="ARBA00023136"/>
    </source>
</evidence>
<protein>
    <submittedName>
        <fullName evidence="7">ABC transporter permease</fullName>
    </submittedName>
</protein>
<keyword evidence="2" id="KW-1003">Cell membrane</keyword>
<dbReference type="PANTHER" id="PTHR30294">
    <property type="entry name" value="MEMBRANE COMPONENT OF ABC TRANSPORTER YHHJ-RELATED"/>
    <property type="match status" value="1"/>
</dbReference>
<feature type="transmembrane region" description="Helical" evidence="6">
    <location>
        <begin position="171"/>
        <end position="188"/>
    </location>
</feature>
<keyword evidence="4 6" id="KW-1133">Transmembrane helix</keyword>
<sequence length="249" mass="27305">MLNLARNELYRLFLSPLAWVILALSQALLAYLFLSHLDYFMQIQSQIAAIPGAPGVTEMIVAPLLGNAAIVLLLISPLITMRLLAEERRNESLPLLTSAPLTAAGVVMGKFLGSFAFLLILLFMVLLMPLSLLLGSHIDLMQLASGALGLLLLIASFMAIGLFLSSLTRQPAIAAVATFSLLFFLWIVDWAGQSGHDDAGWLGWLSLLKHFEPMLQGELYTADVAYYLIVTLTFLLFAIRKLDNERLTG</sequence>
<proteinExistence type="predicted"/>
<feature type="transmembrane region" description="Helical" evidence="6">
    <location>
        <begin position="219"/>
        <end position="239"/>
    </location>
</feature>